<organism evidence="1 2">
    <name type="scientific">Jaapia argillacea MUCL 33604</name>
    <dbReference type="NCBI Taxonomy" id="933084"/>
    <lineage>
        <taxon>Eukaryota</taxon>
        <taxon>Fungi</taxon>
        <taxon>Dikarya</taxon>
        <taxon>Basidiomycota</taxon>
        <taxon>Agaricomycotina</taxon>
        <taxon>Agaricomycetes</taxon>
        <taxon>Agaricomycetidae</taxon>
        <taxon>Jaapiales</taxon>
        <taxon>Jaapiaceae</taxon>
        <taxon>Jaapia</taxon>
    </lineage>
</organism>
<dbReference type="InParanoid" id="A0A067PD91"/>
<dbReference type="EMBL" id="KL197738">
    <property type="protein sequence ID" value="KDQ52759.1"/>
    <property type="molecule type" value="Genomic_DNA"/>
</dbReference>
<proteinExistence type="predicted"/>
<gene>
    <name evidence="1" type="ORF">JAAARDRAFT_138276</name>
</gene>
<evidence type="ECO:0000313" key="2">
    <source>
        <dbReference type="Proteomes" id="UP000027265"/>
    </source>
</evidence>
<dbReference type="OrthoDB" id="3044497at2759"/>
<evidence type="ECO:0000313" key="1">
    <source>
        <dbReference type="EMBL" id="KDQ52759.1"/>
    </source>
</evidence>
<accession>A0A067PD91</accession>
<feature type="non-terminal residue" evidence="1">
    <location>
        <position position="75"/>
    </location>
</feature>
<name>A0A067PD91_9AGAM</name>
<dbReference type="HOGENOM" id="CLU_169846_1_0_1"/>
<dbReference type="Proteomes" id="UP000027265">
    <property type="component" value="Unassembled WGS sequence"/>
</dbReference>
<reference evidence="2" key="1">
    <citation type="journal article" date="2014" name="Proc. Natl. Acad. Sci. U.S.A.">
        <title>Extensive sampling of basidiomycete genomes demonstrates inadequacy of the white-rot/brown-rot paradigm for wood decay fungi.</title>
        <authorList>
            <person name="Riley R."/>
            <person name="Salamov A.A."/>
            <person name="Brown D.W."/>
            <person name="Nagy L.G."/>
            <person name="Floudas D."/>
            <person name="Held B.W."/>
            <person name="Levasseur A."/>
            <person name="Lombard V."/>
            <person name="Morin E."/>
            <person name="Otillar R."/>
            <person name="Lindquist E.A."/>
            <person name="Sun H."/>
            <person name="LaButti K.M."/>
            <person name="Schmutz J."/>
            <person name="Jabbour D."/>
            <person name="Luo H."/>
            <person name="Baker S.E."/>
            <person name="Pisabarro A.G."/>
            <person name="Walton J.D."/>
            <person name="Blanchette R.A."/>
            <person name="Henrissat B."/>
            <person name="Martin F."/>
            <person name="Cullen D."/>
            <person name="Hibbett D.S."/>
            <person name="Grigoriev I.V."/>
        </authorList>
    </citation>
    <scope>NUCLEOTIDE SEQUENCE [LARGE SCALE GENOMIC DNA]</scope>
    <source>
        <strain evidence="2">MUCL 33604</strain>
    </source>
</reference>
<protein>
    <recommendedName>
        <fullName evidence="3">Reverse transcriptase domain-containing protein</fullName>
    </recommendedName>
</protein>
<dbReference type="STRING" id="933084.A0A067PD91"/>
<keyword evidence="2" id="KW-1185">Reference proteome</keyword>
<dbReference type="AlphaFoldDB" id="A0A067PD91"/>
<sequence>MIELTLQNRRTKLKFDDYLSDWMVIDNGIGQGDPLSMIIFLFYNADLLDITQGNGEAVAFVDDAAIYVEGRNFQE</sequence>
<evidence type="ECO:0008006" key="3">
    <source>
        <dbReference type="Google" id="ProtNLM"/>
    </source>
</evidence>